<protein>
    <submittedName>
        <fullName evidence="2">Uncharacterized protein</fullName>
    </submittedName>
</protein>
<keyword evidence="3" id="KW-1185">Reference proteome</keyword>
<name>A0A1I0XZL9_9BACI</name>
<dbReference type="RefSeq" id="WP_090236663.1">
    <property type="nucleotide sequence ID" value="NZ_FOJW01000006.1"/>
</dbReference>
<sequence length="397" mass="45040">MKRYWRLIAVILLVVLTIGTFYIQSAIAANGLQDITVEKVSGNEDEMEPVTISGSYMLGNAMDESVQVDVEGTTYGSEQSFFKRFRNGFFHERILQLQQAHRNFMRGKGGSISSYMETADTLAYANVINQTMPGRGEIKFDIAVLDKKNDETTSFTVPVPNRAMYAQVQVQDVQMTDDELHVMTRNYPRDGGEEAHLYRFDIPDQDITGDDTMISGDIQESERTYFNMVTDSDETASHDDVIFKKTTRTSGLDDDQNSGAEQPAQDVTNNYIIYDPETEETRSLELPESLVDQDILDRDNTTLYFGSQQQIVQYDLETEQITSEIEVPTSYEETEKLGSITRIKNDKAYMLTRNQQAPRRLLVLDLTSGNTLFEGKIKLDEPVGQDASLHFYELSVE</sequence>
<gene>
    <name evidence="2" type="ORF">SAMN04488072_106118</name>
</gene>
<organism evidence="2 3">
    <name type="scientific">Lentibacillus halodurans</name>
    <dbReference type="NCBI Taxonomy" id="237679"/>
    <lineage>
        <taxon>Bacteria</taxon>
        <taxon>Bacillati</taxon>
        <taxon>Bacillota</taxon>
        <taxon>Bacilli</taxon>
        <taxon>Bacillales</taxon>
        <taxon>Bacillaceae</taxon>
        <taxon>Lentibacillus</taxon>
    </lineage>
</organism>
<evidence type="ECO:0000313" key="3">
    <source>
        <dbReference type="Proteomes" id="UP000198642"/>
    </source>
</evidence>
<dbReference type="Proteomes" id="UP000198642">
    <property type="component" value="Unassembled WGS sequence"/>
</dbReference>
<reference evidence="2 3" key="1">
    <citation type="submission" date="2016-10" db="EMBL/GenBank/DDBJ databases">
        <authorList>
            <person name="de Groot N.N."/>
        </authorList>
    </citation>
    <scope>NUCLEOTIDE SEQUENCE [LARGE SCALE GENOMIC DNA]</scope>
    <source>
        <strain evidence="2 3">CGMCC 1.3702</strain>
    </source>
</reference>
<accession>A0A1I0XZL9</accession>
<dbReference type="OrthoDB" id="2433869at2"/>
<dbReference type="EMBL" id="FOJW01000006">
    <property type="protein sequence ID" value="SFB05836.1"/>
    <property type="molecule type" value="Genomic_DNA"/>
</dbReference>
<feature type="region of interest" description="Disordered" evidence="1">
    <location>
        <begin position="247"/>
        <end position="266"/>
    </location>
</feature>
<dbReference type="AlphaFoldDB" id="A0A1I0XZL9"/>
<dbReference type="STRING" id="237679.SAMN04488072_106118"/>
<evidence type="ECO:0000256" key="1">
    <source>
        <dbReference type="SAM" id="MobiDB-lite"/>
    </source>
</evidence>
<proteinExistence type="predicted"/>
<feature type="compositionally biased region" description="Polar residues" evidence="1">
    <location>
        <begin position="257"/>
        <end position="266"/>
    </location>
</feature>
<evidence type="ECO:0000313" key="2">
    <source>
        <dbReference type="EMBL" id="SFB05836.1"/>
    </source>
</evidence>